<dbReference type="STRING" id="1123380.SAMN02745199_0333"/>
<sequence length="301" mass="35025">MRKLLVFILIILSLIIFAGKISFTIFIGYPPEIPEYGLWIETNVPYANVYINGYFVGQTNAFGYIILVFEEEEYLNIKIDAENYVPFTKTVYIEKSGLRMYVNLEKAGKLMVFSNIYPVNVYLNGSFYGTISDETDVLKLPSGEHKLILTTPGYEYIEKKLFLDFKEVEVLHINFKPKKLEMNILTDYTEFSPNNDWYRDTWNLKIYLSTYATIRIEIIKKSTGEVVYEKTLNGKPNYNIFTWKGENADDGVYLVRVVASNGKEKVERNLTVIIDRTKYFYIKQIFFISIISLLMLSLIGL</sequence>
<keyword evidence="1" id="KW-0472">Membrane</keyword>
<feature type="domain" description="PEGA" evidence="2">
    <location>
        <begin position="37"/>
        <end position="106"/>
    </location>
</feature>
<dbReference type="AlphaFoldDB" id="A0A1M5R4E5"/>
<proteinExistence type="predicted"/>
<keyword evidence="1" id="KW-1133">Transmembrane helix</keyword>
<dbReference type="EMBL" id="FQXN01000001">
    <property type="protein sequence ID" value="SHH21277.1"/>
    <property type="molecule type" value="Genomic_DNA"/>
</dbReference>
<evidence type="ECO:0000259" key="2">
    <source>
        <dbReference type="Pfam" id="PF08308"/>
    </source>
</evidence>
<feature type="transmembrane region" description="Helical" evidence="1">
    <location>
        <begin position="279"/>
        <end position="299"/>
    </location>
</feature>
<accession>A0A1M5R4E5</accession>
<keyword evidence="1" id="KW-0812">Transmembrane</keyword>
<feature type="domain" description="PEGA" evidence="2">
    <location>
        <begin position="108"/>
        <end position="175"/>
    </location>
</feature>
<dbReference type="Proteomes" id="UP000242592">
    <property type="component" value="Unassembled WGS sequence"/>
</dbReference>
<organism evidence="3 4">
    <name type="scientific">Thermosipho atlanticus DSM 15807</name>
    <dbReference type="NCBI Taxonomy" id="1123380"/>
    <lineage>
        <taxon>Bacteria</taxon>
        <taxon>Thermotogati</taxon>
        <taxon>Thermotogota</taxon>
        <taxon>Thermotogae</taxon>
        <taxon>Thermotogales</taxon>
        <taxon>Fervidobacteriaceae</taxon>
        <taxon>Thermosipho</taxon>
    </lineage>
</organism>
<evidence type="ECO:0000313" key="4">
    <source>
        <dbReference type="Proteomes" id="UP000242592"/>
    </source>
</evidence>
<dbReference type="Pfam" id="PF08308">
    <property type="entry name" value="PEGA"/>
    <property type="match status" value="2"/>
</dbReference>
<dbReference type="RefSeq" id="WP_073071436.1">
    <property type="nucleotide sequence ID" value="NZ_FQXN01000001.1"/>
</dbReference>
<dbReference type="InterPro" id="IPR013229">
    <property type="entry name" value="PEGA"/>
</dbReference>
<evidence type="ECO:0000256" key="1">
    <source>
        <dbReference type="SAM" id="Phobius"/>
    </source>
</evidence>
<dbReference type="OrthoDB" id="44616at2"/>
<protein>
    <submittedName>
        <fullName evidence="3">PEGA domain-containing protein</fullName>
    </submittedName>
</protein>
<reference evidence="4" key="1">
    <citation type="submission" date="2016-11" db="EMBL/GenBank/DDBJ databases">
        <authorList>
            <person name="Varghese N."/>
            <person name="Submissions S."/>
        </authorList>
    </citation>
    <scope>NUCLEOTIDE SEQUENCE [LARGE SCALE GENOMIC DNA]</scope>
    <source>
        <strain evidence="4">DSM 15807</strain>
    </source>
</reference>
<name>A0A1M5R4E5_9BACT</name>
<gene>
    <name evidence="3" type="ORF">SAMN02745199_0333</name>
</gene>
<keyword evidence="4" id="KW-1185">Reference proteome</keyword>
<evidence type="ECO:0000313" key="3">
    <source>
        <dbReference type="EMBL" id="SHH21277.1"/>
    </source>
</evidence>